<dbReference type="GO" id="GO:0006302">
    <property type="term" value="P:double-strand break repair"/>
    <property type="evidence" value="ECO:0007669"/>
    <property type="project" value="TreeGrafter"/>
</dbReference>
<dbReference type="SMART" id="SM00482">
    <property type="entry name" value="POLAc"/>
    <property type="match status" value="1"/>
</dbReference>
<evidence type="ECO:0000259" key="1">
    <source>
        <dbReference type="SMART" id="SM00482"/>
    </source>
</evidence>
<dbReference type="Gene3D" id="1.10.150.20">
    <property type="entry name" value="5' to 3' exonuclease, C-terminal subdomain"/>
    <property type="match status" value="1"/>
</dbReference>
<comment type="caution">
    <text evidence="2">The sequence shown here is derived from an EMBL/GenBank/DDBJ whole genome shotgun (WGS) entry which is preliminary data.</text>
</comment>
<dbReference type="Gene3D" id="1.20.1060.10">
    <property type="entry name" value="Taq DNA Polymerase, Chain T, domain 4"/>
    <property type="match status" value="1"/>
</dbReference>
<name>A0A0F8ZJM1_9ZZZZ</name>
<organism evidence="2">
    <name type="scientific">marine sediment metagenome</name>
    <dbReference type="NCBI Taxonomy" id="412755"/>
    <lineage>
        <taxon>unclassified sequences</taxon>
        <taxon>metagenomes</taxon>
        <taxon>ecological metagenomes</taxon>
    </lineage>
</organism>
<dbReference type="PANTHER" id="PTHR10133">
    <property type="entry name" value="DNA POLYMERASE I"/>
    <property type="match status" value="1"/>
</dbReference>
<dbReference type="InterPro" id="IPR043502">
    <property type="entry name" value="DNA/RNA_pol_sf"/>
</dbReference>
<reference evidence="2" key="1">
    <citation type="journal article" date="2015" name="Nature">
        <title>Complex archaea that bridge the gap between prokaryotes and eukaryotes.</title>
        <authorList>
            <person name="Spang A."/>
            <person name="Saw J.H."/>
            <person name="Jorgensen S.L."/>
            <person name="Zaremba-Niedzwiedzka K."/>
            <person name="Martijn J."/>
            <person name="Lind A.E."/>
            <person name="van Eijk R."/>
            <person name="Schleper C."/>
            <person name="Guy L."/>
            <person name="Ettema T.J."/>
        </authorList>
    </citation>
    <scope>NUCLEOTIDE SEQUENCE</scope>
</reference>
<dbReference type="Gene3D" id="3.30.70.370">
    <property type="match status" value="1"/>
</dbReference>
<feature type="domain" description="DNA-directed DNA polymerase family A palm" evidence="1">
    <location>
        <begin position="182"/>
        <end position="326"/>
    </location>
</feature>
<dbReference type="GO" id="GO:0006261">
    <property type="term" value="P:DNA-templated DNA replication"/>
    <property type="evidence" value="ECO:0007669"/>
    <property type="project" value="InterPro"/>
</dbReference>
<dbReference type="Pfam" id="PF00476">
    <property type="entry name" value="DNA_pol_A"/>
    <property type="match status" value="1"/>
</dbReference>
<feature type="non-terminal residue" evidence="2">
    <location>
        <position position="1"/>
    </location>
</feature>
<dbReference type="PRINTS" id="PR00868">
    <property type="entry name" value="DNAPOLI"/>
</dbReference>
<gene>
    <name evidence="2" type="ORF">LCGC14_3027180</name>
</gene>
<evidence type="ECO:0000313" key="2">
    <source>
        <dbReference type="EMBL" id="KKK60156.1"/>
    </source>
</evidence>
<accession>A0A0F8ZJM1</accession>
<dbReference type="InterPro" id="IPR002298">
    <property type="entry name" value="DNA_polymerase_A"/>
</dbReference>
<dbReference type="AlphaFoldDB" id="A0A0F8ZJM1"/>
<dbReference type="EMBL" id="LAZR01063110">
    <property type="protein sequence ID" value="KKK60156.1"/>
    <property type="molecule type" value="Genomic_DNA"/>
</dbReference>
<sequence>ATKLEERGVLVDLDYFDKLCSYYSNNLEEQKQALSELVGREVEKPTYYKTVQNLLFEELELPLPARATDSAIKGCKNCKKDSPCSPGHAGTGSDELEELNERSPHPILPILIDLKSAEKFYNTYLEGGSGGFRRHIRDDGRIHPRWNAARASTGRFTCEDPNLMNPPKEVVIDSDEYDIHSKDAIRSMFIATPGNLIMNADWSQLELWALAYNTGDKTLLEILRGGEDVHTFVARKLCELGISSQFPKESFDPGLDSIDWKIKYPVLRGKAKTFVFGISYQLTEESAATRLNCSVEEASALFTAFLTQIFPSLPDYFARIREEVFKI</sequence>
<dbReference type="GO" id="GO:0003677">
    <property type="term" value="F:DNA binding"/>
    <property type="evidence" value="ECO:0007669"/>
    <property type="project" value="InterPro"/>
</dbReference>
<dbReference type="GO" id="GO:0003887">
    <property type="term" value="F:DNA-directed DNA polymerase activity"/>
    <property type="evidence" value="ECO:0007669"/>
    <property type="project" value="InterPro"/>
</dbReference>
<dbReference type="SUPFAM" id="SSF56672">
    <property type="entry name" value="DNA/RNA polymerases"/>
    <property type="match status" value="1"/>
</dbReference>
<protein>
    <recommendedName>
        <fullName evidence="1">DNA-directed DNA polymerase family A palm domain-containing protein</fullName>
    </recommendedName>
</protein>
<proteinExistence type="predicted"/>
<dbReference type="PANTHER" id="PTHR10133:SF62">
    <property type="entry name" value="DNA POLYMERASE THETA"/>
    <property type="match status" value="1"/>
</dbReference>
<dbReference type="InterPro" id="IPR001098">
    <property type="entry name" value="DNA-dir_DNA_pol_A_palm_dom"/>
</dbReference>